<feature type="transmembrane region" description="Helical" evidence="2">
    <location>
        <begin position="112"/>
        <end position="133"/>
    </location>
</feature>
<feature type="transmembrane region" description="Helical" evidence="2">
    <location>
        <begin position="381"/>
        <end position="403"/>
    </location>
</feature>
<sequence>MDSEPKENSDLLKARNKVETNGNLKNEDLKGPPDGGVRAYSVMVASFLTNGLFFGVINSYSVIYTVLERHLKDEGISNSESRAALVGALTMGTTFFLSPLSGVLTGVLGIRLTAVLGGTIATAALLLSSFFVYNVGVLYFTYGIMYGLGASFAYTPSLAILGHYFKKHLGLVNGVVTVGSSIFTVIMPPLMEHMIQHHGLDWLLRLLAVFTLGTAVCGFIFKPAPSMVTKASREDDSWKSLLKSIVNIQIWKNKKYRFWALSMPVALFGYFVPYVHIKKFIENNFVDVSTNLPLQCIAVTSGLGRLIFGFLADKPGVDRILLQQISFYVIGVLTIILPFVNKFGVLVAIALGMGIFDGAFIALIGPIAFELCGGAYAAQAIGCMLGLAAAPLSVGPPIAGYLYSINKSYTLPFVLAGISPLVGATLMFAIRLQRVPSNEESINTNGIAVRPVSVHIEKSPSLLLSNGDANQQTNL</sequence>
<dbReference type="GO" id="GO:0016020">
    <property type="term" value="C:membrane"/>
    <property type="evidence" value="ECO:0007669"/>
    <property type="project" value="UniProtKB-SubCell"/>
</dbReference>
<dbReference type="Proteomes" id="UP000829999">
    <property type="component" value="Chromosome 31"/>
</dbReference>
<dbReference type="PANTHER" id="PTHR11360:SF312">
    <property type="entry name" value="KARMOISIN, ISOFORM B"/>
    <property type="match status" value="1"/>
</dbReference>
<reference evidence="4" key="1">
    <citation type="submission" date="2016-07" db="EMBL/GenBank/DDBJ databases">
        <authorList>
            <person name="Bretaudeau A."/>
        </authorList>
    </citation>
    <scope>NUCLEOTIDE SEQUENCE</scope>
    <source>
        <strain evidence="4">Rice</strain>
        <tissue evidence="4">Whole body</tissue>
    </source>
</reference>
<dbReference type="InterPro" id="IPR050327">
    <property type="entry name" value="Proton-linked_MCT"/>
</dbReference>
<feature type="transmembrane region" description="Helical" evidence="2">
    <location>
        <begin position="346"/>
        <end position="369"/>
    </location>
</feature>
<dbReference type="AlphaFoldDB" id="A0A2H1VZC8"/>
<feature type="transmembrane region" description="Helical" evidence="2">
    <location>
        <begin position="409"/>
        <end position="430"/>
    </location>
</feature>
<dbReference type="SUPFAM" id="SSF103473">
    <property type="entry name" value="MFS general substrate transporter"/>
    <property type="match status" value="1"/>
</dbReference>
<evidence type="ECO:0000256" key="1">
    <source>
        <dbReference type="ARBA" id="ARBA00004141"/>
    </source>
</evidence>
<gene>
    <name evidence="6" type="primary">LOC118276109</name>
    <name evidence="4" type="ORF">SFRICE_013994</name>
</gene>
<dbReference type="GO" id="GO:0022857">
    <property type="term" value="F:transmembrane transporter activity"/>
    <property type="evidence" value="ECO:0007669"/>
    <property type="project" value="InterPro"/>
</dbReference>
<feature type="transmembrane region" description="Helical" evidence="2">
    <location>
        <begin position="83"/>
        <end position="105"/>
    </location>
</feature>
<proteinExistence type="predicted"/>
<dbReference type="EMBL" id="ODYU01005373">
    <property type="protein sequence ID" value="SOQ46147.1"/>
    <property type="molecule type" value="Genomic_DNA"/>
</dbReference>
<evidence type="ECO:0000313" key="6">
    <source>
        <dbReference type="RefSeq" id="XP_035450169.1"/>
    </source>
</evidence>
<feature type="transmembrane region" description="Helical" evidence="2">
    <location>
        <begin position="258"/>
        <end position="277"/>
    </location>
</feature>
<organism evidence="4">
    <name type="scientific">Spodoptera frugiperda</name>
    <name type="common">Fall armyworm</name>
    <dbReference type="NCBI Taxonomy" id="7108"/>
    <lineage>
        <taxon>Eukaryota</taxon>
        <taxon>Metazoa</taxon>
        <taxon>Ecdysozoa</taxon>
        <taxon>Arthropoda</taxon>
        <taxon>Hexapoda</taxon>
        <taxon>Insecta</taxon>
        <taxon>Pterygota</taxon>
        <taxon>Neoptera</taxon>
        <taxon>Endopterygota</taxon>
        <taxon>Lepidoptera</taxon>
        <taxon>Glossata</taxon>
        <taxon>Ditrysia</taxon>
        <taxon>Noctuoidea</taxon>
        <taxon>Noctuidae</taxon>
        <taxon>Amphipyrinae</taxon>
        <taxon>Spodoptera</taxon>
    </lineage>
</organism>
<dbReference type="CTD" id="45883"/>
<dbReference type="RefSeq" id="XP_035450169.1">
    <property type="nucleotide sequence ID" value="XM_035594276.2"/>
</dbReference>
<comment type="subcellular location">
    <subcellularLocation>
        <location evidence="1">Membrane</location>
        <topology evidence="1">Multi-pass membrane protein</topology>
    </subcellularLocation>
</comment>
<dbReference type="GeneID" id="118276109"/>
<dbReference type="InterPro" id="IPR011701">
    <property type="entry name" value="MFS"/>
</dbReference>
<feature type="transmembrane region" description="Helical" evidence="2">
    <location>
        <begin position="202"/>
        <end position="221"/>
    </location>
</feature>
<name>A0A2H1VZC8_SPOFR</name>
<keyword evidence="2" id="KW-1133">Transmembrane helix</keyword>
<evidence type="ECO:0000259" key="3">
    <source>
        <dbReference type="PROSITE" id="PS50850"/>
    </source>
</evidence>
<feature type="transmembrane region" description="Helical" evidence="2">
    <location>
        <begin position="139"/>
        <end position="162"/>
    </location>
</feature>
<keyword evidence="5" id="KW-1185">Reference proteome</keyword>
<feature type="transmembrane region" description="Helical" evidence="2">
    <location>
        <begin position="169"/>
        <end position="190"/>
    </location>
</feature>
<evidence type="ECO:0000313" key="5">
    <source>
        <dbReference type="Proteomes" id="UP000829999"/>
    </source>
</evidence>
<reference evidence="6" key="2">
    <citation type="submission" date="2025-04" db="UniProtKB">
        <authorList>
            <consortium name="RefSeq"/>
        </authorList>
    </citation>
    <scope>IDENTIFICATION</scope>
    <source>
        <tissue evidence="6">Whole larval tissue</tissue>
    </source>
</reference>
<dbReference type="PROSITE" id="PS50850">
    <property type="entry name" value="MFS"/>
    <property type="match status" value="1"/>
</dbReference>
<accession>A0A2H1VZC8</accession>
<evidence type="ECO:0000256" key="2">
    <source>
        <dbReference type="SAM" id="Phobius"/>
    </source>
</evidence>
<evidence type="ECO:0000313" key="4">
    <source>
        <dbReference type="EMBL" id="SOQ46147.1"/>
    </source>
</evidence>
<feature type="transmembrane region" description="Helical" evidence="2">
    <location>
        <begin position="39"/>
        <end position="63"/>
    </location>
</feature>
<protein>
    <submittedName>
        <fullName evidence="6">Monocarboxylate transporter 10</fullName>
    </submittedName>
    <submittedName>
        <fullName evidence="4">SFRICE_013994</fullName>
    </submittedName>
</protein>
<dbReference type="PANTHER" id="PTHR11360">
    <property type="entry name" value="MONOCARBOXYLATE TRANSPORTER"/>
    <property type="match status" value="1"/>
</dbReference>
<dbReference type="Gene3D" id="1.20.1250.20">
    <property type="entry name" value="MFS general substrate transporter like domains"/>
    <property type="match status" value="2"/>
</dbReference>
<feature type="domain" description="Major facilitator superfamily (MFS) profile" evidence="3">
    <location>
        <begin position="39"/>
        <end position="435"/>
    </location>
</feature>
<keyword evidence="2" id="KW-0472">Membrane</keyword>
<dbReference type="Pfam" id="PF07690">
    <property type="entry name" value="MFS_1"/>
    <property type="match status" value="1"/>
</dbReference>
<feature type="transmembrane region" description="Helical" evidence="2">
    <location>
        <begin position="320"/>
        <end position="340"/>
    </location>
</feature>
<dbReference type="InterPro" id="IPR036259">
    <property type="entry name" value="MFS_trans_sf"/>
</dbReference>
<dbReference type="OrthoDB" id="6499973at2759"/>
<dbReference type="InterPro" id="IPR020846">
    <property type="entry name" value="MFS_dom"/>
</dbReference>
<keyword evidence="2" id="KW-0812">Transmembrane</keyword>